<evidence type="ECO:0000256" key="7">
    <source>
        <dbReference type="ARBA" id="ARBA00023242"/>
    </source>
</evidence>
<dbReference type="Proteomes" id="UP000314987">
    <property type="component" value="Unassembled WGS sequence"/>
</dbReference>
<proteinExistence type="inferred from homology"/>
<dbReference type="PANTHER" id="PTHR46805:SF1">
    <property type="entry name" value="FORKHEAD BOX PROTEIN J1"/>
    <property type="match status" value="1"/>
</dbReference>
<dbReference type="SMART" id="SM00339">
    <property type="entry name" value="FH"/>
    <property type="match status" value="1"/>
</dbReference>
<dbReference type="GO" id="GO:0035089">
    <property type="term" value="P:establishment of apical/basal cell polarity"/>
    <property type="evidence" value="ECO:0007669"/>
    <property type="project" value="Ensembl"/>
</dbReference>
<gene>
    <name evidence="12" type="primary">FOXJ1</name>
</gene>
<evidence type="ECO:0000256" key="4">
    <source>
        <dbReference type="ARBA" id="ARBA00023125"/>
    </source>
</evidence>
<dbReference type="GO" id="GO:0060428">
    <property type="term" value="P:lung epithelium development"/>
    <property type="evidence" value="ECO:0007669"/>
    <property type="project" value="Ensembl"/>
</dbReference>
<dbReference type="GO" id="GO:0033085">
    <property type="term" value="P:negative regulation of T cell differentiation in thymus"/>
    <property type="evidence" value="ECO:0007669"/>
    <property type="project" value="Ensembl"/>
</dbReference>
<dbReference type="Pfam" id="PF00250">
    <property type="entry name" value="Forkhead"/>
    <property type="match status" value="1"/>
</dbReference>
<keyword evidence="2" id="KW-0970">Cilium biogenesis/degradation</keyword>
<name>A0A4X2KY31_VOMUR</name>
<evidence type="ECO:0000256" key="9">
    <source>
        <dbReference type="PROSITE-ProRule" id="PRU00089"/>
    </source>
</evidence>
<dbReference type="GO" id="GO:0007368">
    <property type="term" value="P:determination of left/right symmetry"/>
    <property type="evidence" value="ECO:0007669"/>
    <property type="project" value="Ensembl"/>
</dbReference>
<dbReference type="GO" id="GO:0035082">
    <property type="term" value="P:axoneme assembly"/>
    <property type="evidence" value="ECO:0007669"/>
    <property type="project" value="Ensembl"/>
</dbReference>
<dbReference type="GO" id="GO:0044458">
    <property type="term" value="P:motile cilium assembly"/>
    <property type="evidence" value="ECO:0007669"/>
    <property type="project" value="Ensembl"/>
</dbReference>
<dbReference type="GO" id="GO:0042130">
    <property type="term" value="P:negative regulation of T cell proliferation"/>
    <property type="evidence" value="ECO:0007669"/>
    <property type="project" value="Ensembl"/>
</dbReference>
<keyword evidence="13" id="KW-1185">Reference proteome</keyword>
<organism evidence="12 13">
    <name type="scientific">Vombatus ursinus</name>
    <name type="common">Common wombat</name>
    <dbReference type="NCBI Taxonomy" id="29139"/>
    <lineage>
        <taxon>Eukaryota</taxon>
        <taxon>Metazoa</taxon>
        <taxon>Chordata</taxon>
        <taxon>Craniata</taxon>
        <taxon>Vertebrata</taxon>
        <taxon>Euteleostomi</taxon>
        <taxon>Mammalia</taxon>
        <taxon>Metatheria</taxon>
        <taxon>Diprotodontia</taxon>
        <taxon>Vombatidae</taxon>
        <taxon>Vombatus</taxon>
    </lineage>
</organism>
<feature type="region of interest" description="Disordered" evidence="10">
    <location>
        <begin position="265"/>
        <end position="295"/>
    </location>
</feature>
<dbReference type="GO" id="GO:0032053">
    <property type="term" value="P:ciliary basal body organization"/>
    <property type="evidence" value="ECO:0007669"/>
    <property type="project" value="Ensembl"/>
</dbReference>
<dbReference type="AlphaFoldDB" id="A0A4X2KY31"/>
<accession>A0A4X2KY31</accession>
<dbReference type="PROSITE" id="PS50039">
    <property type="entry name" value="FORK_HEAD_3"/>
    <property type="match status" value="1"/>
</dbReference>
<dbReference type="GO" id="GO:0008104">
    <property type="term" value="P:intracellular protein localization"/>
    <property type="evidence" value="ECO:0007669"/>
    <property type="project" value="Ensembl"/>
</dbReference>
<dbReference type="GO" id="GO:1901248">
    <property type="term" value="P:positive regulation of lung ciliated cell differentiation"/>
    <property type="evidence" value="ECO:0007669"/>
    <property type="project" value="Ensembl"/>
</dbReference>
<dbReference type="GO" id="GO:0002924">
    <property type="term" value="P:negative regulation of humoral immune response mediated by circulating immunoglobulin"/>
    <property type="evidence" value="ECO:0007669"/>
    <property type="project" value="Ensembl"/>
</dbReference>
<dbReference type="PANTHER" id="PTHR46805">
    <property type="entry name" value="FORKHEAD BOX PROTEIN J1"/>
    <property type="match status" value="1"/>
</dbReference>
<reference evidence="12" key="3">
    <citation type="submission" date="2025-09" db="UniProtKB">
        <authorList>
            <consortium name="Ensembl"/>
        </authorList>
    </citation>
    <scope>IDENTIFICATION</scope>
</reference>
<feature type="region of interest" description="Disordered" evidence="10">
    <location>
        <begin position="45"/>
        <end position="107"/>
    </location>
</feature>
<dbReference type="GO" id="GO:0002635">
    <property type="term" value="P:negative regulation of germinal center formation"/>
    <property type="evidence" value="ECO:0007669"/>
    <property type="project" value="Ensembl"/>
</dbReference>
<comment type="subcellular location">
    <subcellularLocation>
        <location evidence="1 9">Nucleus</location>
    </subcellularLocation>
</comment>
<feature type="compositionally biased region" description="Polar residues" evidence="10">
    <location>
        <begin position="285"/>
        <end position="294"/>
    </location>
</feature>
<evidence type="ECO:0000256" key="6">
    <source>
        <dbReference type="ARBA" id="ARBA00023163"/>
    </source>
</evidence>
<dbReference type="GO" id="GO:0002897">
    <property type="term" value="P:positive regulation of central B cell tolerance induction"/>
    <property type="evidence" value="ECO:0007669"/>
    <property type="project" value="Ensembl"/>
</dbReference>
<dbReference type="RefSeq" id="XP_027728906.1">
    <property type="nucleotide sequence ID" value="XM_027873105.1"/>
</dbReference>
<dbReference type="Gene3D" id="1.10.10.10">
    <property type="entry name" value="Winged helix-like DNA-binding domain superfamily/Winged helix DNA-binding domain"/>
    <property type="match status" value="1"/>
</dbReference>
<dbReference type="GO" id="GO:0072016">
    <property type="term" value="P:glomerular parietal epithelial cell development"/>
    <property type="evidence" value="ECO:0007669"/>
    <property type="project" value="Ensembl"/>
</dbReference>
<evidence type="ECO:0000256" key="8">
    <source>
        <dbReference type="ARBA" id="ARBA00034770"/>
    </source>
</evidence>
<evidence type="ECO:0000256" key="2">
    <source>
        <dbReference type="ARBA" id="ARBA00022794"/>
    </source>
</evidence>
<dbReference type="PROSITE" id="PS00658">
    <property type="entry name" value="FORK_HEAD_2"/>
    <property type="match status" value="1"/>
</dbReference>
<feature type="region of interest" description="Disordered" evidence="10">
    <location>
        <begin position="1"/>
        <end position="26"/>
    </location>
</feature>
<dbReference type="OrthoDB" id="5954824at2759"/>
<keyword evidence="5" id="KW-0010">Activator</keyword>
<dbReference type="GO" id="GO:0030036">
    <property type="term" value="P:actin cytoskeleton organization"/>
    <property type="evidence" value="ECO:0007669"/>
    <property type="project" value="Ensembl"/>
</dbReference>
<reference evidence="12" key="2">
    <citation type="submission" date="2025-08" db="UniProtKB">
        <authorList>
            <consortium name="Ensembl"/>
        </authorList>
    </citation>
    <scope>IDENTIFICATION</scope>
</reference>
<dbReference type="InterPro" id="IPR036390">
    <property type="entry name" value="WH_DNA-bd_sf"/>
</dbReference>
<dbReference type="GO" id="GO:0032715">
    <property type="term" value="P:negative regulation of interleukin-6 production"/>
    <property type="evidence" value="ECO:0007669"/>
    <property type="project" value="Ensembl"/>
</dbReference>
<dbReference type="InterPro" id="IPR036388">
    <property type="entry name" value="WH-like_DNA-bd_sf"/>
</dbReference>
<dbReference type="GO" id="GO:0048469">
    <property type="term" value="P:cell maturation"/>
    <property type="evidence" value="ECO:0007669"/>
    <property type="project" value="Ensembl"/>
</dbReference>
<dbReference type="InterPro" id="IPR030456">
    <property type="entry name" value="TF_fork_head_CS_2"/>
</dbReference>
<dbReference type="GO" id="GO:0002508">
    <property type="term" value="P:central tolerance induction"/>
    <property type="evidence" value="ECO:0007669"/>
    <property type="project" value="Ensembl"/>
</dbReference>
<keyword evidence="7 9" id="KW-0539">Nucleus</keyword>
<dbReference type="PROSITE" id="PS00657">
    <property type="entry name" value="FORK_HEAD_1"/>
    <property type="match status" value="1"/>
</dbReference>
<dbReference type="GO" id="GO:0001228">
    <property type="term" value="F:DNA-binding transcription activator activity, RNA polymerase II-specific"/>
    <property type="evidence" value="ECO:0007669"/>
    <property type="project" value="Ensembl"/>
</dbReference>
<feature type="compositionally biased region" description="Polar residues" evidence="10">
    <location>
        <begin position="86"/>
        <end position="95"/>
    </location>
</feature>
<evidence type="ECO:0000256" key="10">
    <source>
        <dbReference type="SAM" id="MobiDB-lite"/>
    </source>
</evidence>
<dbReference type="GO" id="GO:0050869">
    <property type="term" value="P:negative regulation of B cell activation"/>
    <property type="evidence" value="ECO:0007669"/>
    <property type="project" value="Ensembl"/>
</dbReference>
<dbReference type="PRINTS" id="PR00053">
    <property type="entry name" value="FORKHEAD"/>
</dbReference>
<evidence type="ECO:0000256" key="1">
    <source>
        <dbReference type="ARBA" id="ARBA00004123"/>
    </source>
</evidence>
<keyword evidence="6" id="KW-0804">Transcription</keyword>
<comment type="similarity">
    <text evidence="8">Belongs to the FOXJ1 family.</text>
</comment>
<keyword evidence="4 9" id="KW-0238">DNA-binding</keyword>
<protein>
    <submittedName>
        <fullName evidence="12">Forkhead box J1</fullName>
    </submittedName>
</protein>
<evidence type="ECO:0000256" key="3">
    <source>
        <dbReference type="ARBA" id="ARBA00023015"/>
    </source>
</evidence>
<evidence type="ECO:0000313" key="12">
    <source>
        <dbReference type="Ensembl" id="ENSVURP00010014255.1"/>
    </source>
</evidence>
<dbReference type="GO" id="GO:0007507">
    <property type="term" value="P:heart development"/>
    <property type="evidence" value="ECO:0007669"/>
    <property type="project" value="Ensembl"/>
</dbReference>
<dbReference type="GO" id="GO:0035502">
    <property type="term" value="P:metanephric part of ureteric bud development"/>
    <property type="evidence" value="ECO:0007669"/>
    <property type="project" value="Ensembl"/>
</dbReference>
<reference evidence="13" key="1">
    <citation type="submission" date="2018-12" db="EMBL/GenBank/DDBJ databases">
        <authorList>
            <person name="Yazar S."/>
        </authorList>
    </citation>
    <scope>NUCLEOTIDE SEQUENCE [LARGE SCALE GENOMIC DNA]</scope>
</reference>
<dbReference type="InterPro" id="IPR047512">
    <property type="entry name" value="FH_FOXJ1"/>
</dbReference>
<dbReference type="InterPro" id="IPR001766">
    <property type="entry name" value="Fork_head_dom"/>
</dbReference>
<dbReference type="FunFam" id="1.10.10.10:FF:000030">
    <property type="entry name" value="Forkhead box protein K2"/>
    <property type="match status" value="1"/>
</dbReference>
<evidence type="ECO:0000313" key="13">
    <source>
        <dbReference type="Proteomes" id="UP000314987"/>
    </source>
</evidence>
<dbReference type="GO" id="GO:0000978">
    <property type="term" value="F:RNA polymerase II cis-regulatory region sequence-specific DNA binding"/>
    <property type="evidence" value="ECO:0007669"/>
    <property type="project" value="Ensembl"/>
</dbReference>
<dbReference type="CDD" id="cd20023">
    <property type="entry name" value="FH_FOXJ1"/>
    <property type="match status" value="1"/>
</dbReference>
<feature type="domain" description="Fork-head" evidence="11">
    <location>
        <begin position="117"/>
        <end position="211"/>
    </location>
</feature>
<evidence type="ECO:0000256" key="5">
    <source>
        <dbReference type="ARBA" id="ARBA00023159"/>
    </source>
</evidence>
<dbReference type="SUPFAM" id="SSF46785">
    <property type="entry name" value="Winged helix' DNA-binding domain"/>
    <property type="match status" value="1"/>
</dbReference>
<evidence type="ECO:0000259" key="11">
    <source>
        <dbReference type="PROSITE" id="PS50039"/>
    </source>
</evidence>
<dbReference type="InterPro" id="IPR047513">
    <property type="entry name" value="FOXJ1"/>
</dbReference>
<dbReference type="InterPro" id="IPR018122">
    <property type="entry name" value="TF_fork_head_CS_1"/>
</dbReference>
<feature type="DNA-binding region" description="Fork-head" evidence="9">
    <location>
        <begin position="117"/>
        <end position="211"/>
    </location>
</feature>
<keyword evidence="3" id="KW-0805">Transcription regulation</keyword>
<dbReference type="OMA" id="WARPLTV"/>
<dbReference type="GO" id="GO:1901223">
    <property type="term" value="P:negative regulation of non-canonical NF-kappaB signal transduction"/>
    <property type="evidence" value="ECO:0007669"/>
    <property type="project" value="Ensembl"/>
</dbReference>
<dbReference type="GO" id="GO:0007420">
    <property type="term" value="P:brain development"/>
    <property type="evidence" value="ECO:0007669"/>
    <property type="project" value="Ensembl"/>
</dbReference>
<dbReference type="GO" id="GO:0000122">
    <property type="term" value="P:negative regulation of transcription by RNA polymerase II"/>
    <property type="evidence" value="ECO:0007669"/>
    <property type="project" value="Ensembl"/>
</dbReference>
<dbReference type="GeneID" id="114050996"/>
<dbReference type="GeneTree" id="ENSGT00940000156895"/>
<dbReference type="CTD" id="2302"/>
<feature type="compositionally biased region" description="Basic residues" evidence="10">
    <location>
        <begin position="268"/>
        <end position="280"/>
    </location>
</feature>
<dbReference type="GO" id="GO:0050900">
    <property type="term" value="P:leukocyte migration"/>
    <property type="evidence" value="ECO:0007669"/>
    <property type="project" value="Ensembl"/>
</dbReference>
<dbReference type="GO" id="GO:0005634">
    <property type="term" value="C:nucleus"/>
    <property type="evidence" value="ECO:0007669"/>
    <property type="project" value="UniProtKB-SubCell"/>
</dbReference>
<dbReference type="GO" id="GO:0006959">
    <property type="term" value="P:humoral immune response"/>
    <property type="evidence" value="ECO:0007669"/>
    <property type="project" value="Ensembl"/>
</dbReference>
<dbReference type="STRING" id="29139.ENSVURP00010014255"/>
<sequence>MAENWLRLSGAGAVEEGGLEEPSGLDDSLTSLQWLQEFSILNAKAPSLPPGGTDPHGYHQVPGSVAPGSPLAADPACLGQPHTPGKPTSSCTSRSAPAGLQAPPPDDVDYATNPHVKPPYSYATLICMAMQASKATKITLSAIYKWITDNFCYFRHADPTWQNSIRHNLSLNKCFIKVPREKDEPGKGGFWRIDPQYAERLLSGAFKKRRLPPVHIHPAFARQTPQEPETGTWATPLAINPEAQQLLREFEEATGGETGWAAGEVRAGHKRKQPLPKRVAKAPWPSSTTLLSQEEQGELEPLKGDFDWEAIFDAGTLGGELGTLEALDLSPPLSPANRSNVDLTVHGHHIDCPATWGPSTEPATDGLDFDETFLATSFLQHPWDESHGSCLPPEPLFEAGDATLAIDLNEWASVGAFL</sequence>
<dbReference type="Ensembl" id="ENSVURT00010016232.1">
    <property type="protein sequence ID" value="ENSVURP00010014255.1"/>
    <property type="gene ID" value="ENSVURG00010010943.1"/>
</dbReference>